<dbReference type="InterPro" id="IPR057978">
    <property type="entry name" value="TPR_DAAF5"/>
</dbReference>
<proteinExistence type="predicted"/>
<dbReference type="EMBL" id="CANTFM010002269">
    <property type="protein sequence ID" value="CAI5745307.1"/>
    <property type="molecule type" value="Genomic_DNA"/>
</dbReference>
<comment type="caution">
    <text evidence="2">The sequence shown here is derived from an EMBL/GenBank/DDBJ whole genome shotgun (WGS) entry which is preliminary data.</text>
</comment>
<reference evidence="2" key="1">
    <citation type="submission" date="2022-12" db="EMBL/GenBank/DDBJ databases">
        <authorList>
            <person name="Webb A."/>
        </authorList>
    </citation>
    <scope>NUCLEOTIDE SEQUENCE</scope>
    <source>
        <strain evidence="2">Pd1</strain>
    </source>
</reference>
<dbReference type="PANTHER" id="PTHR16216:SF2">
    <property type="entry name" value="DYNEIN AXONEMAL ASSEMBLY FACTOR 5"/>
    <property type="match status" value="1"/>
</dbReference>
<dbReference type="InterPro" id="IPR052623">
    <property type="entry name" value="DAAF5"/>
</dbReference>
<organism evidence="2 3">
    <name type="scientific">Peronospora destructor</name>
    <dbReference type="NCBI Taxonomy" id="86335"/>
    <lineage>
        <taxon>Eukaryota</taxon>
        <taxon>Sar</taxon>
        <taxon>Stramenopiles</taxon>
        <taxon>Oomycota</taxon>
        <taxon>Peronosporomycetes</taxon>
        <taxon>Peronosporales</taxon>
        <taxon>Peronosporaceae</taxon>
        <taxon>Peronospora</taxon>
    </lineage>
</organism>
<dbReference type="Proteomes" id="UP001162029">
    <property type="component" value="Unassembled WGS sequence"/>
</dbReference>
<evidence type="ECO:0000259" key="1">
    <source>
        <dbReference type="Pfam" id="PF25757"/>
    </source>
</evidence>
<dbReference type="InterPro" id="IPR016024">
    <property type="entry name" value="ARM-type_fold"/>
</dbReference>
<sequence>MTLSPEDEAAYNLLSMKMKRDVNCLMDPDRRVRRRAMDKLHRTLQSEASHVSNPVLRALCVFNLLRPLLRCSESDVVEKCRERALTLLLFLCERGALESSDMTLKEIVALANARLGKLPYPEPTEEMRLLILQLLHAFLKQFAAVKDRLTSLRDVITELANALGKTAVDPFPDAKKSQQNASS</sequence>
<dbReference type="SUPFAM" id="SSF48371">
    <property type="entry name" value="ARM repeat"/>
    <property type="match status" value="1"/>
</dbReference>
<dbReference type="PANTHER" id="PTHR16216">
    <property type="entry name" value="DYNEIN ASSEMBLY FACTOR 5, AXONEMAL"/>
    <property type="match status" value="1"/>
</dbReference>
<feature type="domain" description="Dynein axonemal assembly factor 5 TPR repeats" evidence="1">
    <location>
        <begin position="24"/>
        <end position="178"/>
    </location>
</feature>
<protein>
    <recommendedName>
        <fullName evidence="1">Dynein axonemal assembly factor 5 TPR repeats domain-containing protein</fullName>
    </recommendedName>
</protein>
<name>A0AAV0V829_9STRA</name>
<accession>A0AAV0V829</accession>
<gene>
    <name evidence="2" type="ORF">PDE001_LOCUS10397</name>
</gene>
<dbReference type="Pfam" id="PF25757">
    <property type="entry name" value="TPR_DNAAF5"/>
    <property type="match status" value="1"/>
</dbReference>
<evidence type="ECO:0000313" key="3">
    <source>
        <dbReference type="Proteomes" id="UP001162029"/>
    </source>
</evidence>
<keyword evidence="3" id="KW-1185">Reference proteome</keyword>
<dbReference type="AlphaFoldDB" id="A0AAV0V829"/>
<evidence type="ECO:0000313" key="2">
    <source>
        <dbReference type="EMBL" id="CAI5745307.1"/>
    </source>
</evidence>